<protein>
    <submittedName>
        <fullName evidence="2">Uncharacterized protein</fullName>
    </submittedName>
</protein>
<accession>A0A248LI57</accession>
<dbReference type="Proteomes" id="UP000197424">
    <property type="component" value="Chromosome"/>
</dbReference>
<dbReference type="EMBL" id="CP022115">
    <property type="protein sequence ID" value="ASJ24438.1"/>
    <property type="molecule type" value="Genomic_DNA"/>
</dbReference>
<name>A0A248LI57_9NEIS</name>
<feature type="region of interest" description="Disordered" evidence="1">
    <location>
        <begin position="1"/>
        <end position="58"/>
    </location>
</feature>
<evidence type="ECO:0000313" key="3">
    <source>
        <dbReference type="Proteomes" id="UP000197424"/>
    </source>
</evidence>
<sequence>MASQYDGGCHSGWNRLRRRTTRGTGGRLHDPGRQTATGQPRPGSLAKGNSSGQLDAMTGKQAAAATVLALSTRDAGCNT</sequence>
<evidence type="ECO:0000256" key="1">
    <source>
        <dbReference type="SAM" id="MobiDB-lite"/>
    </source>
</evidence>
<organism evidence="2 3">
    <name type="scientific">Laribacter hongkongensis</name>
    <dbReference type="NCBI Taxonomy" id="168471"/>
    <lineage>
        <taxon>Bacteria</taxon>
        <taxon>Pseudomonadati</taxon>
        <taxon>Pseudomonadota</taxon>
        <taxon>Betaproteobacteria</taxon>
        <taxon>Neisseriales</taxon>
        <taxon>Aquaspirillaceae</taxon>
        <taxon>Laribacter</taxon>
    </lineage>
</organism>
<reference evidence="3" key="1">
    <citation type="submission" date="2017-06" db="EMBL/GenBank/DDBJ databases">
        <title>Whole genome sequence of Laribacter hongkongensis LHGZ1.</title>
        <authorList>
            <person name="Chen D."/>
            <person name="Wu H."/>
            <person name="Chen J."/>
        </authorList>
    </citation>
    <scope>NUCLEOTIDE SEQUENCE [LARGE SCALE GENOMIC DNA]</scope>
    <source>
        <strain evidence="3">LHGZ1</strain>
    </source>
</reference>
<evidence type="ECO:0000313" key="2">
    <source>
        <dbReference type="EMBL" id="ASJ24438.1"/>
    </source>
</evidence>
<dbReference type="AlphaFoldDB" id="A0A248LI57"/>
<gene>
    <name evidence="2" type="ORF">LHGZ1_1607</name>
</gene>
<proteinExistence type="predicted"/>